<dbReference type="Proteomes" id="UP000607653">
    <property type="component" value="Unassembled WGS sequence"/>
</dbReference>
<dbReference type="PANTHER" id="PTHR22980:SF0">
    <property type="entry name" value="CENTROMERE PROTEIN S"/>
    <property type="match status" value="1"/>
</dbReference>
<reference evidence="6 7" key="1">
    <citation type="journal article" date="2020" name="Mol. Biol. Evol.">
        <title>Distinct Expression and Methylation Patterns for Genes with Different Fates following a Single Whole-Genome Duplication in Flowering Plants.</title>
        <authorList>
            <person name="Shi T."/>
            <person name="Rahmani R.S."/>
            <person name="Gugger P.F."/>
            <person name="Wang M."/>
            <person name="Li H."/>
            <person name="Zhang Y."/>
            <person name="Li Z."/>
            <person name="Wang Q."/>
            <person name="Van de Peer Y."/>
            <person name="Marchal K."/>
            <person name="Chen J."/>
        </authorList>
    </citation>
    <scope>NUCLEOTIDE SEQUENCE [LARGE SCALE GENOMIC DNA]</scope>
    <source>
        <tissue evidence="6">Leaf</tissue>
    </source>
</reference>
<keyword evidence="4" id="KW-0234">DNA repair</keyword>
<gene>
    <name evidence="6" type="ORF">HUJ06_023053</name>
</gene>
<dbReference type="AlphaFoldDB" id="A0A822XMJ7"/>
<dbReference type="Pfam" id="PF15630">
    <property type="entry name" value="CENP-S"/>
    <property type="match status" value="1"/>
</dbReference>
<keyword evidence="3" id="KW-0238">DNA-binding</keyword>
<dbReference type="GO" id="GO:0006281">
    <property type="term" value="P:DNA repair"/>
    <property type="evidence" value="ECO:0007669"/>
    <property type="project" value="UniProtKB-KW"/>
</dbReference>
<evidence type="ECO:0000313" key="7">
    <source>
        <dbReference type="Proteomes" id="UP000607653"/>
    </source>
</evidence>
<evidence type="ECO:0000256" key="4">
    <source>
        <dbReference type="ARBA" id="ARBA00023204"/>
    </source>
</evidence>
<keyword evidence="7" id="KW-1185">Reference proteome</keyword>
<comment type="similarity">
    <text evidence="1">Belongs to the TAF9 family. CENP-S/MHF1 subfamily.</text>
</comment>
<dbReference type="EMBL" id="DUZY01000001">
    <property type="protein sequence ID" value="DAD21590.1"/>
    <property type="molecule type" value="Genomic_DNA"/>
</dbReference>
<dbReference type="GO" id="GO:0071821">
    <property type="term" value="C:FANCM-MHF complex"/>
    <property type="evidence" value="ECO:0007669"/>
    <property type="project" value="InterPro"/>
</dbReference>
<evidence type="ECO:0000256" key="5">
    <source>
        <dbReference type="SAM" id="MobiDB-lite"/>
    </source>
</evidence>
<evidence type="ECO:0000256" key="3">
    <source>
        <dbReference type="ARBA" id="ARBA00023125"/>
    </source>
</evidence>
<keyword evidence="2" id="KW-0227">DNA damage</keyword>
<evidence type="ECO:0000256" key="2">
    <source>
        <dbReference type="ARBA" id="ARBA00022763"/>
    </source>
</evidence>
<evidence type="ECO:0000256" key="1">
    <source>
        <dbReference type="ARBA" id="ARBA00006612"/>
    </source>
</evidence>
<name>A0A822XMJ7_NELNU</name>
<dbReference type="PANTHER" id="PTHR22980">
    <property type="entry name" value="CORTISTATIN"/>
    <property type="match status" value="1"/>
</dbReference>
<evidence type="ECO:0000313" key="6">
    <source>
        <dbReference type="EMBL" id="DAD21590.1"/>
    </source>
</evidence>
<organism evidence="6 7">
    <name type="scientific">Nelumbo nucifera</name>
    <name type="common">Sacred lotus</name>
    <dbReference type="NCBI Taxonomy" id="4432"/>
    <lineage>
        <taxon>Eukaryota</taxon>
        <taxon>Viridiplantae</taxon>
        <taxon>Streptophyta</taxon>
        <taxon>Embryophyta</taxon>
        <taxon>Tracheophyta</taxon>
        <taxon>Spermatophyta</taxon>
        <taxon>Magnoliopsida</taxon>
        <taxon>Proteales</taxon>
        <taxon>Nelumbonaceae</taxon>
        <taxon>Nelumbo</taxon>
    </lineage>
</organism>
<dbReference type="GO" id="GO:0046982">
    <property type="term" value="F:protein heterodimerization activity"/>
    <property type="evidence" value="ECO:0007669"/>
    <property type="project" value="InterPro"/>
</dbReference>
<dbReference type="Gene3D" id="1.10.20.10">
    <property type="entry name" value="Histone, subunit A"/>
    <property type="match status" value="1"/>
</dbReference>
<dbReference type="InterPro" id="IPR009072">
    <property type="entry name" value="Histone-fold"/>
</dbReference>
<dbReference type="GO" id="GO:0003677">
    <property type="term" value="F:DNA binding"/>
    <property type="evidence" value="ECO:0007669"/>
    <property type="project" value="UniProtKB-KW"/>
</dbReference>
<proteinExistence type="inferred from homology"/>
<evidence type="ECO:0008006" key="8">
    <source>
        <dbReference type="Google" id="ProtNLM"/>
    </source>
</evidence>
<protein>
    <recommendedName>
        <fullName evidence="8">Centromere protein S-like</fullName>
    </recommendedName>
</protein>
<accession>A0A822XMJ7</accession>
<feature type="region of interest" description="Disordered" evidence="5">
    <location>
        <begin position="59"/>
        <end position="78"/>
    </location>
</feature>
<sequence>MECIADLAFKFSKQLTKDLELFAHHAGHKSANMEDVILSAHRSEHMATSLRSFWNDLEGKEPQSERKRKKALKTEKSTPSAFSHFLIIDAFGSFVCWVT</sequence>
<comment type="caution">
    <text evidence="6">The sequence shown here is derived from an EMBL/GenBank/DDBJ whole genome shotgun (WGS) entry which is preliminary data.</text>
</comment>
<dbReference type="SUPFAM" id="SSF47113">
    <property type="entry name" value="Histone-fold"/>
    <property type="match status" value="1"/>
</dbReference>
<dbReference type="InterPro" id="IPR029003">
    <property type="entry name" value="CENP-S/Mhf1"/>
</dbReference>